<protein>
    <submittedName>
        <fullName evidence="1">Uncharacterized protein</fullName>
    </submittedName>
</protein>
<evidence type="ECO:0000313" key="2">
    <source>
        <dbReference type="Proteomes" id="UP000194546"/>
    </source>
</evidence>
<dbReference type="Proteomes" id="UP000194546">
    <property type="component" value="Unassembled WGS sequence"/>
</dbReference>
<name>A0A242MUW7_CABSO</name>
<dbReference type="AlphaFoldDB" id="A0A242MUW7"/>
<comment type="caution">
    <text evidence="1">The sequence shown here is derived from an EMBL/GenBank/DDBJ whole genome shotgun (WGS) entry which is preliminary data.</text>
</comment>
<dbReference type="EMBL" id="NBTY01000075">
    <property type="protein sequence ID" value="OTP75228.1"/>
    <property type="molecule type" value="Genomic_DNA"/>
</dbReference>
<sequence length="41" mass="4778">MNGSLIDAQPLNAIRRHFELLVISRDDQRAYHRDAKAEPME</sequence>
<evidence type="ECO:0000313" key="1">
    <source>
        <dbReference type="EMBL" id="OTP75228.1"/>
    </source>
</evidence>
<gene>
    <name evidence="1" type="ORF">PAMC26510_14905</name>
</gene>
<reference evidence="1 2" key="1">
    <citation type="submission" date="2017-03" db="EMBL/GenBank/DDBJ databases">
        <title>Genome analysis of strain PAMC 26510.</title>
        <authorList>
            <person name="Oh H.-M."/>
            <person name="Yang J.-A."/>
        </authorList>
    </citation>
    <scope>NUCLEOTIDE SEQUENCE [LARGE SCALE GENOMIC DNA]</scope>
    <source>
        <strain evidence="1 2">PAMC 26510</strain>
    </source>
</reference>
<proteinExistence type="predicted"/>
<accession>A0A242MUW7</accession>
<organism evidence="1 2">
    <name type="scientific">Caballeronia sordidicola</name>
    <name type="common">Burkholderia sordidicola</name>
    <dbReference type="NCBI Taxonomy" id="196367"/>
    <lineage>
        <taxon>Bacteria</taxon>
        <taxon>Pseudomonadati</taxon>
        <taxon>Pseudomonadota</taxon>
        <taxon>Betaproteobacteria</taxon>
        <taxon>Burkholderiales</taxon>
        <taxon>Burkholderiaceae</taxon>
        <taxon>Caballeronia</taxon>
    </lineage>
</organism>